<comment type="caution">
    <text evidence="2">The sequence shown here is derived from an EMBL/GenBank/DDBJ whole genome shotgun (WGS) entry which is preliminary data.</text>
</comment>
<feature type="chain" id="PRO_5032822350" evidence="1">
    <location>
        <begin position="22"/>
        <end position="283"/>
    </location>
</feature>
<dbReference type="EMBL" id="JACHXA010000010">
    <property type="protein sequence ID" value="MBB3066668.1"/>
    <property type="molecule type" value="Genomic_DNA"/>
</dbReference>
<reference evidence="2 3" key="1">
    <citation type="submission" date="2020-08" db="EMBL/GenBank/DDBJ databases">
        <title>Genomic Encyclopedia of Type Strains, Phase III (KMG-III): the genomes of soil and plant-associated and newly described type strains.</title>
        <authorList>
            <person name="Whitman W."/>
        </authorList>
    </citation>
    <scope>NUCLEOTIDE SEQUENCE [LARGE SCALE GENOMIC DNA]</scope>
    <source>
        <strain evidence="2 3">CECT 8803</strain>
    </source>
</reference>
<gene>
    <name evidence="2" type="ORF">FHR98_002978</name>
</gene>
<accession>A0A839SWI7</accession>
<keyword evidence="3" id="KW-1185">Reference proteome</keyword>
<feature type="signal peptide" evidence="1">
    <location>
        <begin position="1"/>
        <end position="21"/>
    </location>
</feature>
<protein>
    <submittedName>
        <fullName evidence="2">Uncharacterized protein</fullName>
    </submittedName>
</protein>
<dbReference type="RefSeq" id="WP_183417502.1">
    <property type="nucleotide sequence ID" value="NZ_JACHXA010000010.1"/>
</dbReference>
<dbReference type="AlphaFoldDB" id="A0A839SWI7"/>
<sequence length="283" mass="29521">MMPRFFPVVLVLSLALLQACGPLPKPFQPQIKQEDQALIGPPVSPTIVVRPVANLPPEVAIQTRDVLAAILIDQGLTVDTGAGNIESRIVEGRFRGNAIVWKVSDAQIGPLRAEPQMMDGRGADLIAGDPDVVDSIAQQAAHLLMPIIAPVQTGGGLPGRPGGRLVVAPIARAPGNAGELLPLALTVALQQASLPVASVEDMRPDDLKVVGTVRLGTPSAGLQQVVVTWDVQDPQGRSLGKIEQGDQVRAGSLDGPWTQVAPLIAEAAVAGLVDLLYQIPSGQ</sequence>
<organism evidence="2 3">
    <name type="scientific">Limibacillus halophilus</name>
    <dbReference type="NCBI Taxonomy" id="1579333"/>
    <lineage>
        <taxon>Bacteria</taxon>
        <taxon>Pseudomonadati</taxon>
        <taxon>Pseudomonadota</taxon>
        <taxon>Alphaproteobacteria</taxon>
        <taxon>Rhodospirillales</taxon>
        <taxon>Rhodovibrionaceae</taxon>
        <taxon>Limibacillus</taxon>
    </lineage>
</organism>
<dbReference type="PROSITE" id="PS51257">
    <property type="entry name" value="PROKAR_LIPOPROTEIN"/>
    <property type="match status" value="1"/>
</dbReference>
<dbReference type="Proteomes" id="UP000581135">
    <property type="component" value="Unassembled WGS sequence"/>
</dbReference>
<evidence type="ECO:0000256" key="1">
    <source>
        <dbReference type="SAM" id="SignalP"/>
    </source>
</evidence>
<proteinExistence type="predicted"/>
<keyword evidence="1" id="KW-0732">Signal</keyword>
<evidence type="ECO:0000313" key="3">
    <source>
        <dbReference type="Proteomes" id="UP000581135"/>
    </source>
</evidence>
<name>A0A839SWI7_9PROT</name>
<evidence type="ECO:0000313" key="2">
    <source>
        <dbReference type="EMBL" id="MBB3066668.1"/>
    </source>
</evidence>